<dbReference type="InterPro" id="IPR055170">
    <property type="entry name" value="GFO_IDH_MocA-like_dom"/>
</dbReference>
<dbReference type="AlphaFoldDB" id="A0A6J7N371"/>
<dbReference type="InterPro" id="IPR000683">
    <property type="entry name" value="Gfo/Idh/MocA-like_OxRdtase_N"/>
</dbReference>
<dbReference type="InterPro" id="IPR036291">
    <property type="entry name" value="NAD(P)-bd_dom_sf"/>
</dbReference>
<proteinExistence type="predicted"/>
<evidence type="ECO:0000313" key="7">
    <source>
        <dbReference type="EMBL" id="CAB4936079.1"/>
    </source>
</evidence>
<keyword evidence="1" id="KW-0560">Oxidoreductase</keyword>
<evidence type="ECO:0000256" key="1">
    <source>
        <dbReference type="ARBA" id="ARBA00023002"/>
    </source>
</evidence>
<dbReference type="EMBL" id="CAEZYF010000009">
    <property type="protein sequence ID" value="CAB4724546.1"/>
    <property type="molecule type" value="Genomic_DNA"/>
</dbReference>
<dbReference type="SUPFAM" id="SSF51735">
    <property type="entry name" value="NAD(P)-binding Rossmann-fold domains"/>
    <property type="match status" value="1"/>
</dbReference>
<dbReference type="EMBL" id="CAFBMT010000009">
    <property type="protein sequence ID" value="CAB4936079.1"/>
    <property type="molecule type" value="Genomic_DNA"/>
</dbReference>
<dbReference type="InterPro" id="IPR050463">
    <property type="entry name" value="Gfo/Idh/MocA_oxidrdct_glycsds"/>
</dbReference>
<dbReference type="Gene3D" id="3.40.50.720">
    <property type="entry name" value="NAD(P)-binding Rossmann-like Domain"/>
    <property type="match status" value="1"/>
</dbReference>
<gene>
    <name evidence="5" type="ORF">UFOPK2656_01672</name>
    <name evidence="6" type="ORF">UFOPK3099_02179</name>
    <name evidence="7" type="ORF">UFOPK3651_01814</name>
    <name evidence="8" type="ORF">UFOPK3931_01186</name>
    <name evidence="4" type="ORF">UFOPK4189_01773</name>
</gene>
<evidence type="ECO:0000313" key="4">
    <source>
        <dbReference type="EMBL" id="CAB4364004.1"/>
    </source>
</evidence>
<dbReference type="EMBL" id="CAFAAV010000200">
    <property type="protein sequence ID" value="CAB4831912.1"/>
    <property type="molecule type" value="Genomic_DNA"/>
</dbReference>
<feature type="domain" description="Gfo/Idh/MocA-like oxidoreductase N-terminal" evidence="2">
    <location>
        <begin position="7"/>
        <end position="124"/>
    </location>
</feature>
<evidence type="ECO:0000313" key="8">
    <source>
        <dbReference type="EMBL" id="CAB4986605.1"/>
    </source>
</evidence>
<dbReference type="Gene3D" id="3.30.360.10">
    <property type="entry name" value="Dihydrodipicolinate Reductase, domain 2"/>
    <property type="match status" value="1"/>
</dbReference>
<accession>A0A6J7N371</accession>
<dbReference type="Pfam" id="PF01408">
    <property type="entry name" value="GFO_IDH_MocA"/>
    <property type="match status" value="1"/>
</dbReference>
<dbReference type="EMBL" id="CAFBOL010000024">
    <property type="protein sequence ID" value="CAB4986605.1"/>
    <property type="molecule type" value="Genomic_DNA"/>
</dbReference>
<reference evidence="8" key="1">
    <citation type="submission" date="2020-05" db="EMBL/GenBank/DDBJ databases">
        <authorList>
            <person name="Chiriac C."/>
            <person name="Salcher M."/>
            <person name="Ghai R."/>
            <person name="Kavagutti S V."/>
        </authorList>
    </citation>
    <scope>NUCLEOTIDE SEQUENCE</scope>
</reference>
<dbReference type="Pfam" id="PF22725">
    <property type="entry name" value="GFO_IDH_MocA_C3"/>
    <property type="match status" value="1"/>
</dbReference>
<protein>
    <submittedName>
        <fullName evidence="8">Unannotated protein</fullName>
    </submittedName>
</protein>
<dbReference type="GO" id="GO:0016491">
    <property type="term" value="F:oxidoreductase activity"/>
    <property type="evidence" value="ECO:0007669"/>
    <property type="project" value="UniProtKB-KW"/>
</dbReference>
<organism evidence="8">
    <name type="scientific">freshwater metagenome</name>
    <dbReference type="NCBI Taxonomy" id="449393"/>
    <lineage>
        <taxon>unclassified sequences</taxon>
        <taxon>metagenomes</taxon>
        <taxon>ecological metagenomes</taxon>
    </lineage>
</organism>
<evidence type="ECO:0000259" key="3">
    <source>
        <dbReference type="Pfam" id="PF22725"/>
    </source>
</evidence>
<sequence>MAGSRPLRVGIIGVGWGSVVQTPAFRMVPQFEVTALCSRNPERVSAAGQKLGIDDVSTDWRTFVERDDLDVISIATPVDLHLEMTLAAIAAGKHVLVEKPVGVNAEETGRMLAAAQAAGVQHAVCFESRWEPARYAVWKSVRSGFLGDPYLVLARTGADYWHPTRGVQSEWMYRTAEGGGYLMGMGSHDLDYTCALFGEPAAVCADLRNSVPQRPRADGSMLDVDADDSSVLLLRMQNGMTVNIATTAIALGGSFRAFDAFGSAGSLSINSGVMGNTDTVVTASSAATGTTDVLPSVHRAAASGSEPPARRAGPSILSLALMLEDWLPAFEGKPADVPTLVDGHRVARIIDAARASAAGAGWVSL</sequence>
<dbReference type="EMBL" id="CAESGF010000009">
    <property type="protein sequence ID" value="CAB4364004.1"/>
    <property type="molecule type" value="Genomic_DNA"/>
</dbReference>
<dbReference type="GO" id="GO:0000166">
    <property type="term" value="F:nucleotide binding"/>
    <property type="evidence" value="ECO:0007669"/>
    <property type="project" value="InterPro"/>
</dbReference>
<dbReference type="SUPFAM" id="SSF55347">
    <property type="entry name" value="Glyceraldehyde-3-phosphate dehydrogenase-like, C-terminal domain"/>
    <property type="match status" value="1"/>
</dbReference>
<dbReference type="PANTHER" id="PTHR43818">
    <property type="entry name" value="BCDNA.GH03377"/>
    <property type="match status" value="1"/>
</dbReference>
<evidence type="ECO:0000259" key="2">
    <source>
        <dbReference type="Pfam" id="PF01408"/>
    </source>
</evidence>
<evidence type="ECO:0000313" key="6">
    <source>
        <dbReference type="EMBL" id="CAB4831912.1"/>
    </source>
</evidence>
<evidence type="ECO:0000313" key="5">
    <source>
        <dbReference type="EMBL" id="CAB4724546.1"/>
    </source>
</evidence>
<feature type="domain" description="GFO/IDH/MocA-like oxidoreductase" evidence="3">
    <location>
        <begin position="139"/>
        <end position="267"/>
    </location>
</feature>
<dbReference type="PANTHER" id="PTHR43818:SF11">
    <property type="entry name" value="BCDNA.GH03377"/>
    <property type="match status" value="1"/>
</dbReference>
<name>A0A6J7N371_9ZZZZ</name>